<dbReference type="SMART" id="SM00448">
    <property type="entry name" value="REC"/>
    <property type="match status" value="1"/>
</dbReference>
<keyword evidence="5" id="KW-1185">Reference proteome</keyword>
<evidence type="ECO:0000256" key="1">
    <source>
        <dbReference type="ARBA" id="ARBA00022553"/>
    </source>
</evidence>
<proteinExistence type="predicted"/>
<dbReference type="PANTHER" id="PTHR44591">
    <property type="entry name" value="STRESS RESPONSE REGULATOR PROTEIN 1"/>
    <property type="match status" value="1"/>
</dbReference>
<evidence type="ECO:0000256" key="2">
    <source>
        <dbReference type="PROSITE-ProRule" id="PRU00169"/>
    </source>
</evidence>
<keyword evidence="1 2" id="KW-0597">Phosphoprotein</keyword>
<name>A0ABT6CID5_9SPHN</name>
<dbReference type="Proteomes" id="UP001222770">
    <property type="component" value="Unassembled WGS sequence"/>
</dbReference>
<reference evidence="4 5" key="1">
    <citation type="submission" date="2023-03" db="EMBL/GenBank/DDBJ databases">
        <title>Novosphingobium cyanobacteriorum sp. nov., isolated from a eutrophic reservoir during the Microcystis bloom period.</title>
        <authorList>
            <person name="Kang M."/>
            <person name="Le V."/>
            <person name="Ko S.-R."/>
            <person name="Lee S.-A."/>
            <person name="Ahn C.-Y."/>
        </authorList>
    </citation>
    <scope>NUCLEOTIDE SEQUENCE [LARGE SCALE GENOMIC DNA]</scope>
    <source>
        <strain evidence="4 5">HBC54</strain>
    </source>
</reference>
<dbReference type="InterPro" id="IPR001789">
    <property type="entry name" value="Sig_transdc_resp-reg_receiver"/>
</dbReference>
<evidence type="ECO:0000259" key="3">
    <source>
        <dbReference type="PROSITE" id="PS50110"/>
    </source>
</evidence>
<feature type="domain" description="Response regulatory" evidence="3">
    <location>
        <begin position="22"/>
        <end position="136"/>
    </location>
</feature>
<dbReference type="InterPro" id="IPR050595">
    <property type="entry name" value="Bact_response_regulator"/>
</dbReference>
<dbReference type="PROSITE" id="PS50110">
    <property type="entry name" value="RESPONSE_REGULATORY"/>
    <property type="match status" value="1"/>
</dbReference>
<sequence length="151" mass="15933">MGIKSKAGSTGGRSTGFGSLGRALIVEDDAIIALDMADALTDGGAEKVVICPSISAALAELERFKPEVLVLDVRLADRDDGWTLAELVTQLNPVPPLIVFSTGLPESIPAQAAALGHILAKPFHPEELVRLVRLHRQKPGLIARLRGALSL</sequence>
<dbReference type="Pfam" id="PF00072">
    <property type="entry name" value="Response_reg"/>
    <property type="match status" value="1"/>
</dbReference>
<evidence type="ECO:0000313" key="5">
    <source>
        <dbReference type="Proteomes" id="UP001222770"/>
    </source>
</evidence>
<dbReference type="PANTHER" id="PTHR44591:SF24">
    <property type="entry name" value="PROTEIN-GLUTAMATE METHYLESTERASE_PROTEIN-GLUTAMINE GLUTAMINASE 1"/>
    <property type="match status" value="1"/>
</dbReference>
<feature type="modified residue" description="4-aspartylphosphate" evidence="2">
    <location>
        <position position="72"/>
    </location>
</feature>
<protein>
    <submittedName>
        <fullName evidence="4">Response regulator</fullName>
    </submittedName>
</protein>
<evidence type="ECO:0000313" key="4">
    <source>
        <dbReference type="EMBL" id="MDF8333582.1"/>
    </source>
</evidence>
<organism evidence="4 5">
    <name type="scientific">Novosphingobium cyanobacteriorum</name>
    <dbReference type="NCBI Taxonomy" id="3024215"/>
    <lineage>
        <taxon>Bacteria</taxon>
        <taxon>Pseudomonadati</taxon>
        <taxon>Pseudomonadota</taxon>
        <taxon>Alphaproteobacteria</taxon>
        <taxon>Sphingomonadales</taxon>
        <taxon>Sphingomonadaceae</taxon>
        <taxon>Novosphingobium</taxon>
    </lineage>
</organism>
<dbReference type="EMBL" id="JAROCY010000008">
    <property type="protein sequence ID" value="MDF8333582.1"/>
    <property type="molecule type" value="Genomic_DNA"/>
</dbReference>
<dbReference type="SUPFAM" id="SSF52172">
    <property type="entry name" value="CheY-like"/>
    <property type="match status" value="1"/>
</dbReference>
<dbReference type="RefSeq" id="WP_277277414.1">
    <property type="nucleotide sequence ID" value="NZ_JAROCY010000008.1"/>
</dbReference>
<comment type="caution">
    <text evidence="4">The sequence shown here is derived from an EMBL/GenBank/DDBJ whole genome shotgun (WGS) entry which is preliminary data.</text>
</comment>
<gene>
    <name evidence="4" type="ORF">POM99_10250</name>
</gene>
<dbReference type="InterPro" id="IPR011006">
    <property type="entry name" value="CheY-like_superfamily"/>
</dbReference>
<accession>A0ABT6CID5</accession>
<dbReference type="Gene3D" id="3.40.50.2300">
    <property type="match status" value="1"/>
</dbReference>